<reference evidence="3" key="1">
    <citation type="submission" date="2024-10" db="EMBL/GenBank/DDBJ databases">
        <authorList>
            <person name="Ryan C."/>
        </authorList>
    </citation>
    <scope>NUCLEOTIDE SEQUENCE [LARGE SCALE GENOMIC DNA]</scope>
</reference>
<evidence type="ECO:0000313" key="4">
    <source>
        <dbReference type="EMBL" id="CAL5090709.1"/>
    </source>
</evidence>
<feature type="compositionally biased region" description="Basic residues" evidence="1">
    <location>
        <begin position="1"/>
        <end position="11"/>
    </location>
</feature>
<feature type="region of interest" description="Disordered" evidence="1">
    <location>
        <begin position="1"/>
        <end position="31"/>
    </location>
</feature>
<evidence type="ECO:0000259" key="2">
    <source>
        <dbReference type="PROSITE" id="PS50181"/>
    </source>
</evidence>
<dbReference type="Proteomes" id="UP001497457">
    <property type="component" value="Chromosome 8b"/>
</dbReference>
<dbReference type="PANTHER" id="PTHR33207">
    <property type="entry name" value="F-BOX DOMAIN CONTAINING PROTEIN-RELATED"/>
    <property type="match status" value="1"/>
</dbReference>
<dbReference type="Gene3D" id="1.20.1280.50">
    <property type="match status" value="1"/>
</dbReference>
<dbReference type="EMBL" id="OZ075118">
    <property type="protein sequence ID" value="CAL5090709.1"/>
    <property type="molecule type" value="Genomic_DNA"/>
</dbReference>
<dbReference type="AlphaFoldDB" id="A0ABC9FRZ3"/>
<proteinExistence type="predicted"/>
<dbReference type="SUPFAM" id="SSF81383">
    <property type="entry name" value="F-box domain"/>
    <property type="match status" value="1"/>
</dbReference>
<dbReference type="Proteomes" id="UP001497457">
    <property type="component" value="Chromosome 7b"/>
</dbReference>
<protein>
    <recommendedName>
        <fullName evidence="2">F-box domain-containing protein</fullName>
    </recommendedName>
</protein>
<keyword evidence="5" id="KW-1185">Reference proteome</keyword>
<evidence type="ECO:0000313" key="3">
    <source>
        <dbReference type="EMBL" id="CAL5080566.1"/>
    </source>
</evidence>
<feature type="compositionally biased region" description="Pro residues" evidence="1">
    <location>
        <begin position="15"/>
        <end position="27"/>
    </location>
</feature>
<organism evidence="3 5">
    <name type="scientific">Urochloa decumbens</name>
    <dbReference type="NCBI Taxonomy" id="240449"/>
    <lineage>
        <taxon>Eukaryota</taxon>
        <taxon>Viridiplantae</taxon>
        <taxon>Streptophyta</taxon>
        <taxon>Embryophyta</taxon>
        <taxon>Tracheophyta</taxon>
        <taxon>Spermatophyta</taxon>
        <taxon>Magnoliopsida</taxon>
        <taxon>Liliopsida</taxon>
        <taxon>Poales</taxon>
        <taxon>Poaceae</taxon>
        <taxon>PACMAD clade</taxon>
        <taxon>Panicoideae</taxon>
        <taxon>Panicodae</taxon>
        <taxon>Paniceae</taxon>
        <taxon>Melinidinae</taxon>
        <taxon>Urochloa</taxon>
    </lineage>
</organism>
<evidence type="ECO:0000313" key="5">
    <source>
        <dbReference type="Proteomes" id="UP001497457"/>
    </source>
</evidence>
<evidence type="ECO:0000256" key="1">
    <source>
        <dbReference type="SAM" id="MobiDB-lite"/>
    </source>
</evidence>
<dbReference type="EMBL" id="OZ075117">
    <property type="protein sequence ID" value="CAL5080566.1"/>
    <property type="molecule type" value="Genomic_DNA"/>
</dbReference>
<gene>
    <name evidence="3" type="ORF">URODEC1_LOCUS108146</name>
    <name evidence="4" type="ORF">URODEC1_LOCUS113966</name>
</gene>
<dbReference type="Pfam" id="PF12937">
    <property type="entry name" value="F-box-like"/>
    <property type="match status" value="1"/>
</dbReference>
<dbReference type="InterPro" id="IPR001810">
    <property type="entry name" value="F-box_dom"/>
</dbReference>
<sequence length="349" mass="38770">MAPKGKCRGRKAQTLPPPPPPPPPHPAPGERATTVADLTEEVLHAILRRLTLTDLLRAALACHRWRRAASRALPRAPPFLGYFFHPSATTGPPPYLPHEQGPHRPAVFLPLGGPAAPAAPRLSLNADRGFAIQDVHLGLVLLLPDPLHKKILPRVLVIDPASRRPRATRCAGTPGAATGKIYWHIGNSGRMLALDPVTLDFSFMLVPAELGDSFRKYRIGELPEDRRLCIAVVLEQRLQLWVRGEARWSDNGWLVEKEFCLRKVLDSVPGMPRDMVNRHLCTWLSDIVAGRSGKVFIKTWGYGCYSFHLKTGKLERLETDDGLEHGDPIFAYFLAWPPAFLSSPEEAFH</sequence>
<feature type="domain" description="F-box" evidence="2">
    <location>
        <begin position="32"/>
        <end position="66"/>
    </location>
</feature>
<dbReference type="PROSITE" id="PS50181">
    <property type="entry name" value="FBOX"/>
    <property type="match status" value="1"/>
</dbReference>
<name>A0ABC9FRZ3_9POAL</name>
<accession>A0ABC9FRZ3</accession>
<dbReference type="InterPro" id="IPR036047">
    <property type="entry name" value="F-box-like_dom_sf"/>
</dbReference>